<reference evidence="5 6" key="2">
    <citation type="submission" date="2014-03" db="EMBL/GenBank/DDBJ databases">
        <title>The Genome Sequence of Anncaliia algerae insect isolate PRA339.</title>
        <authorList>
            <consortium name="The Broad Institute Genome Sequencing Platform"/>
            <consortium name="The Broad Institute Genome Sequencing Center for Infectious Disease"/>
            <person name="Cuomo C."/>
            <person name="Becnel J."/>
            <person name="Sanscrainte N."/>
            <person name="Walker B."/>
            <person name="Young S.K."/>
            <person name="Zeng Q."/>
            <person name="Gargeya S."/>
            <person name="Fitzgerald M."/>
            <person name="Haas B."/>
            <person name="Abouelleil A."/>
            <person name="Alvarado L."/>
            <person name="Arachchi H.M."/>
            <person name="Berlin A.M."/>
            <person name="Chapman S.B."/>
            <person name="Dewar J."/>
            <person name="Goldberg J."/>
            <person name="Griggs A."/>
            <person name="Gujja S."/>
            <person name="Hansen M."/>
            <person name="Howarth C."/>
            <person name="Imamovic A."/>
            <person name="Larimer J."/>
            <person name="McCowan C."/>
            <person name="Murphy C."/>
            <person name="Neiman D."/>
            <person name="Pearson M."/>
            <person name="Priest M."/>
            <person name="Roberts A."/>
            <person name="Saif S."/>
            <person name="Shea T."/>
            <person name="Sisk P."/>
            <person name="Sykes S."/>
            <person name="Wortman J."/>
            <person name="Nusbaum C."/>
            <person name="Birren B."/>
        </authorList>
    </citation>
    <scope>NUCLEOTIDE SEQUENCE [LARGE SCALE GENOMIC DNA]</scope>
    <source>
        <strain evidence="5 6">PRA339</strain>
    </source>
</reference>
<sequence>MLRFQNNGLTLMVAGSVNLGKSTFLNCLFDQEIAPNNQESNYSMNIYDLNYDAEGIRKKISVIDTPSFGVLLNDEKTHLNIINYIKQQFDIFLTEESKIRRNPRFEDTRVHCLIYFISPSIYGLKDNDISFLKKVNKLVNIIPVVGKSDALTLEELHLLRNKVKNQLEENEIEIYDFERDFLDRNLVMNSNLNENIPFSIINYDIGSRGDKTRTNYYATIDVEDSKNCDFRLIKEIILSNYVDHLIDRTANKLYEEYRAEVLSNLSPEEEK</sequence>
<evidence type="ECO:0000256" key="2">
    <source>
        <dbReference type="ARBA" id="ARBA00023134"/>
    </source>
</evidence>
<evidence type="ECO:0000256" key="3">
    <source>
        <dbReference type="SAM" id="Coils"/>
    </source>
</evidence>
<dbReference type="GO" id="GO:0005525">
    <property type="term" value="F:GTP binding"/>
    <property type="evidence" value="ECO:0007669"/>
    <property type="project" value="UniProtKB-KW"/>
</dbReference>
<dbReference type="Proteomes" id="UP000030655">
    <property type="component" value="Unassembled WGS sequence"/>
</dbReference>
<evidence type="ECO:0000259" key="4">
    <source>
        <dbReference type="PROSITE" id="PS51719"/>
    </source>
</evidence>
<feature type="domain" description="Septin-type G" evidence="4">
    <location>
        <begin position="5"/>
        <end position="264"/>
    </location>
</feature>
<organism evidence="5 6">
    <name type="scientific">Anncaliia algerae PRA339</name>
    <dbReference type="NCBI Taxonomy" id="1288291"/>
    <lineage>
        <taxon>Eukaryota</taxon>
        <taxon>Fungi</taxon>
        <taxon>Fungi incertae sedis</taxon>
        <taxon>Microsporidia</taxon>
        <taxon>Tubulinosematoidea</taxon>
        <taxon>Tubulinosematidae</taxon>
        <taxon>Anncaliia</taxon>
    </lineage>
</organism>
<dbReference type="EMBL" id="KK365131">
    <property type="protein sequence ID" value="KCZ82202.1"/>
    <property type="molecule type" value="Genomic_DNA"/>
</dbReference>
<gene>
    <name evidence="5" type="ORF">H312_00225</name>
</gene>
<dbReference type="GO" id="GO:0005938">
    <property type="term" value="C:cell cortex"/>
    <property type="evidence" value="ECO:0007669"/>
    <property type="project" value="UniProtKB-ARBA"/>
</dbReference>
<evidence type="ECO:0000313" key="5">
    <source>
        <dbReference type="EMBL" id="KCZ82202.1"/>
    </source>
</evidence>
<keyword evidence="6" id="KW-1185">Reference proteome</keyword>
<dbReference type="STRING" id="1288291.A0A059F521"/>
<dbReference type="PIRSF" id="PIRSF006698">
    <property type="entry name" value="Septin"/>
    <property type="match status" value="1"/>
</dbReference>
<keyword evidence="1" id="KW-0547">Nucleotide-binding</keyword>
<evidence type="ECO:0000256" key="1">
    <source>
        <dbReference type="ARBA" id="ARBA00022741"/>
    </source>
</evidence>
<dbReference type="PROSITE" id="PS51719">
    <property type="entry name" value="G_SEPTIN"/>
    <property type="match status" value="1"/>
</dbReference>
<reference evidence="6" key="1">
    <citation type="submission" date="2013-02" db="EMBL/GenBank/DDBJ databases">
        <authorList>
            <consortium name="The Broad Institute Genome Sequencing Platform"/>
            <person name="Cuomo C."/>
            <person name="Becnel J."/>
            <person name="Sanscrainte N."/>
            <person name="Walker B."/>
            <person name="Young S.K."/>
            <person name="Zeng Q."/>
            <person name="Gargeya S."/>
            <person name="Fitzgerald M."/>
            <person name="Haas B."/>
            <person name="Abouelleil A."/>
            <person name="Alvarado L."/>
            <person name="Arachchi H.M."/>
            <person name="Berlin A.M."/>
            <person name="Chapman S.B."/>
            <person name="Dewar J."/>
            <person name="Goldberg J."/>
            <person name="Griggs A."/>
            <person name="Gujja S."/>
            <person name="Hansen M."/>
            <person name="Howarth C."/>
            <person name="Imamovic A."/>
            <person name="Larimer J."/>
            <person name="McCowan C."/>
            <person name="Murphy C."/>
            <person name="Neiman D."/>
            <person name="Pearson M."/>
            <person name="Priest M."/>
            <person name="Roberts A."/>
            <person name="Saif S."/>
            <person name="Shea T."/>
            <person name="Sisk P."/>
            <person name="Sykes S."/>
            <person name="Wortman J."/>
            <person name="Nusbaum C."/>
            <person name="Birren B."/>
        </authorList>
    </citation>
    <scope>NUCLEOTIDE SEQUENCE [LARGE SCALE GENOMIC DNA]</scope>
    <source>
        <strain evidence="6">PRA339</strain>
    </source>
</reference>
<feature type="coiled-coil region" evidence="3">
    <location>
        <begin position="153"/>
        <end position="180"/>
    </location>
</feature>
<dbReference type="InterPro" id="IPR030379">
    <property type="entry name" value="G_SEPTIN_dom"/>
</dbReference>
<dbReference type="GO" id="GO:0032156">
    <property type="term" value="C:septin cytoskeleton"/>
    <property type="evidence" value="ECO:0007669"/>
    <property type="project" value="UniProtKB-ARBA"/>
</dbReference>
<dbReference type="AlphaFoldDB" id="A0A059F521"/>
<evidence type="ECO:0000313" key="6">
    <source>
        <dbReference type="Proteomes" id="UP000030655"/>
    </source>
</evidence>
<dbReference type="InterPro" id="IPR027417">
    <property type="entry name" value="P-loop_NTPase"/>
</dbReference>
<dbReference type="PANTHER" id="PTHR18884">
    <property type="entry name" value="SEPTIN"/>
    <property type="match status" value="1"/>
</dbReference>
<dbReference type="HOGENOM" id="CLU_017718_7_0_1"/>
<dbReference type="Gene3D" id="3.40.50.300">
    <property type="entry name" value="P-loop containing nucleotide triphosphate hydrolases"/>
    <property type="match status" value="1"/>
</dbReference>
<dbReference type="OrthoDB" id="416553at2759"/>
<dbReference type="VEuPathDB" id="MicrosporidiaDB:H312_00225"/>
<accession>A0A059F521</accession>
<keyword evidence="3" id="KW-0175">Coiled coil</keyword>
<dbReference type="Pfam" id="PF00735">
    <property type="entry name" value="Septin"/>
    <property type="match status" value="1"/>
</dbReference>
<dbReference type="SUPFAM" id="SSF52540">
    <property type="entry name" value="P-loop containing nucleoside triphosphate hydrolases"/>
    <property type="match status" value="1"/>
</dbReference>
<keyword evidence="2" id="KW-0342">GTP-binding</keyword>
<dbReference type="InterPro" id="IPR016491">
    <property type="entry name" value="Septin"/>
</dbReference>
<protein>
    <recommendedName>
        <fullName evidence="4">Septin-type G domain-containing protein</fullName>
    </recommendedName>
</protein>
<name>A0A059F521_9MICR</name>
<proteinExistence type="predicted"/>